<feature type="compositionally biased region" description="Basic and acidic residues" evidence="3">
    <location>
        <begin position="403"/>
        <end position="416"/>
    </location>
</feature>
<dbReference type="Proteomes" id="UP001220478">
    <property type="component" value="Chromosome"/>
</dbReference>
<evidence type="ECO:0000256" key="4">
    <source>
        <dbReference type="SAM" id="Phobius"/>
    </source>
</evidence>
<evidence type="ECO:0000313" key="6">
    <source>
        <dbReference type="Proteomes" id="UP001220478"/>
    </source>
</evidence>
<organism evidence="5 6">
    <name type="scientific">Amygdalobacter indicium</name>
    <dbReference type="NCBI Taxonomy" id="3029272"/>
    <lineage>
        <taxon>Bacteria</taxon>
        <taxon>Bacillati</taxon>
        <taxon>Bacillota</taxon>
        <taxon>Clostridia</taxon>
        <taxon>Eubacteriales</taxon>
        <taxon>Oscillospiraceae</taxon>
        <taxon>Amygdalobacter</taxon>
    </lineage>
</organism>
<dbReference type="Pfam" id="PF12799">
    <property type="entry name" value="LRR_4"/>
    <property type="match status" value="1"/>
</dbReference>
<keyword evidence="1" id="KW-0433">Leucine-rich repeat</keyword>
<dbReference type="InterPro" id="IPR001611">
    <property type="entry name" value="Leu-rich_rpt"/>
</dbReference>
<reference evidence="5 6" key="1">
    <citation type="submission" date="2023-02" db="EMBL/GenBank/DDBJ databases">
        <title>Novel Oscillospiraceae bacterial genomes.</title>
        <authorList>
            <person name="Srinivasan S."/>
            <person name="Austin M.N."/>
            <person name="Fiedler T.L."/>
            <person name="Strenk S.M."/>
            <person name="Agnew K.J."/>
            <person name="Nagana Gowda G.A."/>
            <person name="Raftery D."/>
            <person name="Beamer M.A."/>
            <person name="Achilles S.L."/>
            <person name="Wiesenfeld H.C."/>
            <person name="Fredricks D.N."/>
            <person name="Hillier S.L."/>
        </authorList>
    </citation>
    <scope>NUCLEOTIDE SEQUENCE [LARGE SCALE GENOMIC DNA]</scope>
    <source>
        <strain evidence="5 6">CHIC02 1186E3-8</strain>
    </source>
</reference>
<name>A0ABY8C3G5_9FIRM</name>
<feature type="transmembrane region" description="Helical" evidence="4">
    <location>
        <begin position="550"/>
        <end position="570"/>
    </location>
</feature>
<dbReference type="RefSeq" id="WP_315571281.1">
    <property type="nucleotide sequence ID" value="NZ_CP118868.1"/>
</dbReference>
<feature type="region of interest" description="Disordered" evidence="3">
    <location>
        <begin position="398"/>
        <end position="546"/>
    </location>
</feature>
<dbReference type="PANTHER" id="PTHR46652:SF3">
    <property type="entry name" value="LEUCINE-RICH REPEAT-CONTAINING PROTEIN 9"/>
    <property type="match status" value="1"/>
</dbReference>
<dbReference type="Gene3D" id="3.80.10.10">
    <property type="entry name" value="Ribonuclease Inhibitor"/>
    <property type="match status" value="1"/>
</dbReference>
<feature type="compositionally biased region" description="Pro residues" evidence="3">
    <location>
        <begin position="420"/>
        <end position="436"/>
    </location>
</feature>
<proteinExistence type="predicted"/>
<evidence type="ECO:0000313" key="5">
    <source>
        <dbReference type="EMBL" id="WEG35218.1"/>
    </source>
</evidence>
<dbReference type="InterPro" id="IPR025875">
    <property type="entry name" value="Leu-rich_rpt_4"/>
</dbReference>
<dbReference type="PANTHER" id="PTHR46652">
    <property type="entry name" value="LEUCINE-RICH REPEAT AND IQ DOMAIN-CONTAINING PROTEIN 1-RELATED"/>
    <property type="match status" value="1"/>
</dbReference>
<dbReference type="InterPro" id="IPR050836">
    <property type="entry name" value="SDS22/Internalin_LRR"/>
</dbReference>
<protein>
    <submittedName>
        <fullName evidence="5">Leucine-rich repeat domain-containing protein</fullName>
    </submittedName>
</protein>
<keyword evidence="4" id="KW-0472">Membrane</keyword>
<dbReference type="PROSITE" id="PS51450">
    <property type="entry name" value="LRR"/>
    <property type="match status" value="3"/>
</dbReference>
<keyword evidence="4" id="KW-1133">Transmembrane helix</keyword>
<feature type="compositionally biased region" description="Polar residues" evidence="3">
    <location>
        <begin position="490"/>
        <end position="501"/>
    </location>
</feature>
<evidence type="ECO:0000256" key="2">
    <source>
        <dbReference type="ARBA" id="ARBA00022737"/>
    </source>
</evidence>
<gene>
    <name evidence="5" type="ORF">PYS61_04595</name>
</gene>
<evidence type="ECO:0000256" key="3">
    <source>
        <dbReference type="SAM" id="MobiDB-lite"/>
    </source>
</evidence>
<evidence type="ECO:0000256" key="1">
    <source>
        <dbReference type="ARBA" id="ARBA00022614"/>
    </source>
</evidence>
<dbReference type="EMBL" id="CP118868">
    <property type="protein sequence ID" value="WEG35218.1"/>
    <property type="molecule type" value="Genomic_DNA"/>
</dbReference>
<keyword evidence="2" id="KW-0677">Repeat</keyword>
<dbReference type="InterPro" id="IPR032675">
    <property type="entry name" value="LRR_dom_sf"/>
</dbReference>
<keyword evidence="4" id="KW-0812">Transmembrane</keyword>
<dbReference type="InterPro" id="IPR003591">
    <property type="entry name" value="Leu-rich_rpt_typical-subtyp"/>
</dbReference>
<dbReference type="SUPFAM" id="SSF52058">
    <property type="entry name" value="L domain-like"/>
    <property type="match status" value="1"/>
</dbReference>
<dbReference type="SMART" id="SM00369">
    <property type="entry name" value="LRR_TYP"/>
    <property type="match status" value="3"/>
</dbReference>
<feature type="compositionally biased region" description="Pro residues" evidence="3">
    <location>
        <begin position="466"/>
        <end position="482"/>
    </location>
</feature>
<sequence>MRKINHCSSIIRKFTRKLLPCLLISLFLLFNFLFLPLAPAAANQDVVFKDANFKAAVLQMLRNQDILTELDTEISRERADKLTKLTLENAEISSLEDIVNFPSLRILQIKESRISDLSPLQKLNFLRSLNIQKSRISNLQPLKTVDSLTYLNLSYNQISDLTPLAQLTSLTELYLADNKITDIAALANLEELTELNLAGNNLSDLTPLAAITANLGSLILNNNNWTYKAEKREIDLPFKVKNSDQIKLSIAAADKDKVEITGTKIKLLNLQGKTSLELQYTSTIGGRENYRKKQEFTYQGTITLDVTAIKTARKYAADPQMPFGQTRSEFDEYGNEIVYKGTASVSSEITVPHVTLPDKENFIVKKGRDGKKQRVKTYTVNPLNGDITETVSEKEIVSAVDDTYEKKEMTTPDKQVKPQPNNPQPGVPQPNNPPAAAPKQDQSDSPATQPNNPPAAPDTQANPQPNRQPNPQPNQQPNPQSNPQPNKQQAGTQKTNQSTSPAVADQANLDVPKKSEQQISSPAAASWQPKAELPTNPVGKSGEKRQTRTAGLTILISVLGILIAAGKLPIVRRKC</sequence>
<keyword evidence="6" id="KW-1185">Reference proteome</keyword>
<accession>A0ABY8C3G5</accession>